<dbReference type="InterPro" id="IPR049238">
    <property type="entry name" value="DUF6873"/>
</dbReference>
<dbReference type="Proteomes" id="UP000214689">
    <property type="component" value="Chromosome"/>
</dbReference>
<protein>
    <recommendedName>
        <fullName evidence="1">DUF6873 domain-containing protein</fullName>
    </recommendedName>
</protein>
<evidence type="ECO:0000259" key="1">
    <source>
        <dbReference type="Pfam" id="PF21778"/>
    </source>
</evidence>
<organism evidence="2 3">
    <name type="scientific">Mogibacterium pumilum</name>
    <dbReference type="NCBI Taxonomy" id="86332"/>
    <lineage>
        <taxon>Bacteria</taxon>
        <taxon>Bacillati</taxon>
        <taxon>Bacillota</taxon>
        <taxon>Clostridia</taxon>
        <taxon>Peptostreptococcales</taxon>
        <taxon>Anaerovoracaceae</taxon>
        <taxon>Mogibacterium</taxon>
    </lineage>
</organism>
<evidence type="ECO:0000313" key="3">
    <source>
        <dbReference type="Proteomes" id="UP000214689"/>
    </source>
</evidence>
<name>A0A223AQK4_9FIRM</name>
<evidence type="ECO:0000313" key="2">
    <source>
        <dbReference type="EMBL" id="ASS37217.1"/>
    </source>
</evidence>
<proteinExistence type="predicted"/>
<sequence>MKLAYLSSLAHPDLRTYLTNSGYVIHTFPKLRTLSELVSNHPDVLLCKLGIMPESPIYEGVANELGPIYPSDCRYNATCTGKFFIHKLAITDTGLLSAAKTNCGDELQLINVRQGYTKCSTVIVDEDSIITYDKGIAKPCEAIGMNVLLVEPGFVKLRGADTGFIGGASGRVDDEIVFNGNLSAHPNFREITTFIEDRGLGCKWFDSYELEDIGTIITITDSDSD</sequence>
<dbReference type="RefSeq" id="WP_094233436.1">
    <property type="nucleotide sequence ID" value="NZ_CP016199.1"/>
</dbReference>
<reference evidence="3" key="1">
    <citation type="submission" date="2016-05" db="EMBL/GenBank/DDBJ databases">
        <authorList>
            <person name="Holder M.E."/>
            <person name="Ajami N.J."/>
            <person name="Petrosino J.F."/>
        </authorList>
    </citation>
    <scope>NUCLEOTIDE SEQUENCE [LARGE SCALE GENOMIC DNA]</scope>
    <source>
        <strain evidence="3">ATCC 700696</strain>
    </source>
</reference>
<accession>A0A223AQK4</accession>
<gene>
    <name evidence="2" type="ORF">AXF17_01170</name>
</gene>
<keyword evidence="3" id="KW-1185">Reference proteome</keyword>
<dbReference type="OrthoDB" id="1753686at2"/>
<feature type="domain" description="DUF6873" evidence="1">
    <location>
        <begin position="12"/>
        <end position="217"/>
    </location>
</feature>
<dbReference type="EMBL" id="CP016199">
    <property type="protein sequence ID" value="ASS37217.1"/>
    <property type="molecule type" value="Genomic_DNA"/>
</dbReference>
<dbReference type="Pfam" id="PF21778">
    <property type="entry name" value="DUF6873"/>
    <property type="match status" value="1"/>
</dbReference>
<dbReference type="AlphaFoldDB" id="A0A223AQK4"/>